<keyword evidence="1" id="KW-0547">Nucleotide-binding</keyword>
<dbReference type="InterPro" id="IPR003130">
    <property type="entry name" value="GED"/>
</dbReference>
<proteinExistence type="predicted"/>
<evidence type="ECO:0000313" key="7">
    <source>
        <dbReference type="Proteomes" id="UP001558713"/>
    </source>
</evidence>
<dbReference type="PRINTS" id="PR00195">
    <property type="entry name" value="DYNAMIN"/>
</dbReference>
<feature type="domain" description="Dynamin-type G" evidence="5">
    <location>
        <begin position="62"/>
        <end position="323"/>
    </location>
</feature>
<dbReference type="AlphaFoldDB" id="A0ABD1ALC2"/>
<dbReference type="Pfam" id="PF02212">
    <property type="entry name" value="GED"/>
    <property type="match status" value="1"/>
</dbReference>
<dbReference type="InterPro" id="IPR001401">
    <property type="entry name" value="Dynamin_GTPase"/>
</dbReference>
<dbReference type="InterPro" id="IPR022812">
    <property type="entry name" value="Dynamin"/>
</dbReference>
<dbReference type="Proteomes" id="UP001558713">
    <property type="component" value="Unassembled WGS sequence"/>
</dbReference>
<dbReference type="SMART" id="SM00053">
    <property type="entry name" value="DYNc"/>
    <property type="match status" value="1"/>
</dbReference>
<gene>
    <name evidence="6" type="ORF">V5N11_014429</name>
</gene>
<feature type="domain" description="GED" evidence="4">
    <location>
        <begin position="577"/>
        <end position="671"/>
    </location>
</feature>
<protein>
    <submittedName>
        <fullName evidence="6">Dynamin-related protein 4C</fullName>
    </submittedName>
</protein>
<dbReference type="Pfam" id="PF01031">
    <property type="entry name" value="Dynamin_M"/>
    <property type="match status" value="1"/>
</dbReference>
<dbReference type="SMART" id="SM00302">
    <property type="entry name" value="GED"/>
    <property type="match status" value="1"/>
</dbReference>
<dbReference type="FunFam" id="3.40.50.300:FF:001237">
    <property type="entry name" value="Dynamin-related protein 4C"/>
    <property type="match status" value="1"/>
</dbReference>
<dbReference type="InterPro" id="IPR000375">
    <property type="entry name" value="Dynamin_stalk"/>
</dbReference>
<dbReference type="InterPro" id="IPR027417">
    <property type="entry name" value="P-loop_NTPase"/>
</dbReference>
<dbReference type="PANTHER" id="PTHR11566:SF173">
    <property type="entry name" value="DYNAMIN-RELATED PROTEIN 4C"/>
    <property type="match status" value="1"/>
</dbReference>
<reference evidence="6 7" key="1">
    <citation type="submission" date="2024-04" db="EMBL/GenBank/DDBJ databases">
        <title>Genome assembly C_amara_ONT_v2.</title>
        <authorList>
            <person name="Yant L."/>
            <person name="Moore C."/>
            <person name="Slenker M."/>
        </authorList>
    </citation>
    <scope>NUCLEOTIDE SEQUENCE [LARGE SCALE GENOMIC DNA]</scope>
    <source>
        <tissue evidence="6">Leaf</tissue>
    </source>
</reference>
<name>A0ABD1ALC2_CARAN</name>
<evidence type="ECO:0000259" key="5">
    <source>
        <dbReference type="PROSITE" id="PS51718"/>
    </source>
</evidence>
<evidence type="ECO:0000256" key="2">
    <source>
        <dbReference type="ARBA" id="ARBA00023134"/>
    </source>
</evidence>
<evidence type="ECO:0000256" key="3">
    <source>
        <dbReference type="ARBA" id="ARBA00023175"/>
    </source>
</evidence>
<dbReference type="EMBL" id="JBANAX010000472">
    <property type="protein sequence ID" value="KAL1207572.1"/>
    <property type="molecule type" value="Genomic_DNA"/>
</dbReference>
<dbReference type="InterPro" id="IPR045063">
    <property type="entry name" value="Dynamin_N"/>
</dbReference>
<dbReference type="InterPro" id="IPR020850">
    <property type="entry name" value="GED_dom"/>
</dbReference>
<dbReference type="Gene3D" id="3.40.50.300">
    <property type="entry name" value="P-loop containing nucleotide triphosphate hydrolases"/>
    <property type="match status" value="1"/>
</dbReference>
<dbReference type="Pfam" id="PF00350">
    <property type="entry name" value="Dynamin_N"/>
    <property type="match status" value="1"/>
</dbReference>
<sequence length="676" mass="75393">MGSKKKVVSNTSPSLAIVEVNPNNNKAVVPIEAPIVSSYNDRIRPLLDTVDRLRNLNVMREGIQLPTIVVVGDQSSGKSSVLESLAGISLPRGQGICTRVPLVMRLQRSPSPEPEIWLEYNDKVVPTDEEHIAEAICAATDVIAGSGKGVSDTPLTLHVKKAGVPDITMVDLPGITRVPVNGQPENIYEQISGMVMKYIEPQESIILNVLSATVDFTTCESIRMSKQVDKTGERTLAVVTKADMAPDGLLQKVTADDVSIGLGYVCVRNRIGEETYEEARVQEELLFRTHPMLSLIDEEIVGIPVLAHKLMLIQATMISRCLPEIVRKINQKMEIAVLELNKLPMVMASSGETLMALMDIIGSAKESLLRLLVQGDFSEYSDDQKMHCTARLAEMLNQFSDNLQAQPQAAIEEEFLMVEIKLLEECKCIGLPNFIPRSTFLAILSQHVDAIHAKPVQFIKEIWDYIELVLSSVIGKCSDNFPQIQSAIKRAGRNLISKTRERSVNRVTEIVEMEKLTDYTCNPDYMTSWTQKTASQQNFIKAVLYDEEKPKSFSLHGFGDVQISHLRNYHAHLLQQAFDMKMRISSYWTIVLRRIVDNLALYLQFSVKNLVNSQFQKEIVAEMVDPRAGGGIERMLEESPSVASKREKLKNSIKLLKESKDVVAAIVDQNSGYGDR</sequence>
<dbReference type="InterPro" id="IPR030381">
    <property type="entry name" value="G_DYNAMIN_dom"/>
</dbReference>
<dbReference type="Gene3D" id="1.20.120.1240">
    <property type="entry name" value="Dynamin, middle domain"/>
    <property type="match status" value="1"/>
</dbReference>
<keyword evidence="2" id="KW-0342">GTP-binding</keyword>
<dbReference type="SUPFAM" id="SSF52540">
    <property type="entry name" value="P-loop containing nucleoside triphosphate hydrolases"/>
    <property type="match status" value="1"/>
</dbReference>
<dbReference type="PROSITE" id="PS51388">
    <property type="entry name" value="GED"/>
    <property type="match status" value="1"/>
</dbReference>
<dbReference type="CDD" id="cd08771">
    <property type="entry name" value="DLP_1"/>
    <property type="match status" value="1"/>
</dbReference>
<evidence type="ECO:0000256" key="1">
    <source>
        <dbReference type="ARBA" id="ARBA00022741"/>
    </source>
</evidence>
<dbReference type="GO" id="GO:0005525">
    <property type="term" value="F:GTP binding"/>
    <property type="evidence" value="ECO:0007669"/>
    <property type="project" value="UniProtKB-KW"/>
</dbReference>
<evidence type="ECO:0000259" key="4">
    <source>
        <dbReference type="PROSITE" id="PS51388"/>
    </source>
</evidence>
<accession>A0ABD1ALC2</accession>
<organism evidence="6 7">
    <name type="scientific">Cardamine amara subsp. amara</name>
    <dbReference type="NCBI Taxonomy" id="228776"/>
    <lineage>
        <taxon>Eukaryota</taxon>
        <taxon>Viridiplantae</taxon>
        <taxon>Streptophyta</taxon>
        <taxon>Embryophyta</taxon>
        <taxon>Tracheophyta</taxon>
        <taxon>Spermatophyta</taxon>
        <taxon>Magnoliopsida</taxon>
        <taxon>eudicotyledons</taxon>
        <taxon>Gunneridae</taxon>
        <taxon>Pentapetalae</taxon>
        <taxon>rosids</taxon>
        <taxon>malvids</taxon>
        <taxon>Brassicales</taxon>
        <taxon>Brassicaceae</taxon>
        <taxon>Cardamineae</taxon>
        <taxon>Cardamine</taxon>
    </lineage>
</organism>
<evidence type="ECO:0000313" key="6">
    <source>
        <dbReference type="EMBL" id="KAL1207572.1"/>
    </source>
</evidence>
<dbReference type="PANTHER" id="PTHR11566">
    <property type="entry name" value="DYNAMIN"/>
    <property type="match status" value="1"/>
</dbReference>
<keyword evidence="3" id="KW-0505">Motor protein</keyword>
<keyword evidence="7" id="KW-1185">Reference proteome</keyword>
<dbReference type="GO" id="GO:0005737">
    <property type="term" value="C:cytoplasm"/>
    <property type="evidence" value="ECO:0007669"/>
    <property type="project" value="UniProtKB-ARBA"/>
</dbReference>
<dbReference type="PROSITE" id="PS51718">
    <property type="entry name" value="G_DYNAMIN_2"/>
    <property type="match status" value="1"/>
</dbReference>
<comment type="caution">
    <text evidence="6">The sequence shown here is derived from an EMBL/GenBank/DDBJ whole genome shotgun (WGS) entry which is preliminary data.</text>
</comment>